<dbReference type="SUPFAM" id="SSF55729">
    <property type="entry name" value="Acyl-CoA N-acyltransferases (Nat)"/>
    <property type="match status" value="1"/>
</dbReference>
<evidence type="ECO:0000259" key="1">
    <source>
        <dbReference type="PROSITE" id="PS51186"/>
    </source>
</evidence>
<evidence type="ECO:0000313" key="2">
    <source>
        <dbReference type="EMBL" id="MFG6207482.1"/>
    </source>
</evidence>
<name>A0ABW7DII6_9PSED</name>
<dbReference type="InterPro" id="IPR000182">
    <property type="entry name" value="GNAT_dom"/>
</dbReference>
<keyword evidence="2" id="KW-0012">Acyltransferase</keyword>
<sequence length="147" mass="16527">MRKEWRTTGSIQEKDLRAVSDGVIQHGQNLSRGHGGNAEPIACTLMHDEALVGGITGRTEFGRLFISYLWVDAPLRGKGIGTELLHRLEALALEHGCHEALIETLDDSVAQWYKRCGYRLVAHLPQYCGPWNRHTLLKDLRPDNTDN</sequence>
<gene>
    <name evidence="2" type="ORF">ACGSLL_24345</name>
</gene>
<dbReference type="EC" id="2.3.1.-" evidence="2"/>
<dbReference type="RefSeq" id="WP_394508244.1">
    <property type="nucleotide sequence ID" value="NZ_JBIEIL010000015.1"/>
</dbReference>
<dbReference type="EMBL" id="JBIEIL010000015">
    <property type="protein sequence ID" value="MFG6207482.1"/>
    <property type="molecule type" value="Genomic_DNA"/>
</dbReference>
<dbReference type="Pfam" id="PF00583">
    <property type="entry name" value="Acetyltransf_1"/>
    <property type="match status" value="1"/>
</dbReference>
<keyword evidence="2" id="KW-0808">Transferase</keyword>
<dbReference type="Proteomes" id="UP001605918">
    <property type="component" value="Unassembled WGS sequence"/>
</dbReference>
<dbReference type="PROSITE" id="PS51186">
    <property type="entry name" value="GNAT"/>
    <property type="match status" value="1"/>
</dbReference>
<organism evidence="2 3">
    <name type="scientific">Pseudomonas retamae</name>
    <dbReference type="NCBI Taxonomy" id="702110"/>
    <lineage>
        <taxon>Bacteria</taxon>
        <taxon>Pseudomonadati</taxon>
        <taxon>Pseudomonadota</taxon>
        <taxon>Gammaproteobacteria</taxon>
        <taxon>Pseudomonadales</taxon>
        <taxon>Pseudomonadaceae</taxon>
        <taxon>Pseudomonas</taxon>
    </lineage>
</organism>
<protein>
    <submittedName>
        <fullName evidence="2">GNAT family N-acetyltransferase</fullName>
        <ecNumber evidence="2">2.3.1.-</ecNumber>
    </submittedName>
</protein>
<dbReference type="Gene3D" id="3.40.630.30">
    <property type="match status" value="1"/>
</dbReference>
<dbReference type="CDD" id="cd04301">
    <property type="entry name" value="NAT_SF"/>
    <property type="match status" value="1"/>
</dbReference>
<reference evidence="2 3" key="1">
    <citation type="submission" date="2024-10" db="EMBL/GenBank/DDBJ databases">
        <title>Whole genome of Pseudomonas sp Strain RB5.</title>
        <authorList>
            <person name="Selami N."/>
        </authorList>
    </citation>
    <scope>NUCLEOTIDE SEQUENCE [LARGE SCALE GENOMIC DNA]</scope>
    <source>
        <strain evidence="2 3">RB5</strain>
    </source>
</reference>
<proteinExistence type="predicted"/>
<comment type="caution">
    <text evidence="2">The sequence shown here is derived from an EMBL/GenBank/DDBJ whole genome shotgun (WGS) entry which is preliminary data.</text>
</comment>
<dbReference type="InterPro" id="IPR016181">
    <property type="entry name" value="Acyl_CoA_acyltransferase"/>
</dbReference>
<feature type="domain" description="N-acetyltransferase" evidence="1">
    <location>
        <begin position="1"/>
        <end position="142"/>
    </location>
</feature>
<dbReference type="GO" id="GO:0016746">
    <property type="term" value="F:acyltransferase activity"/>
    <property type="evidence" value="ECO:0007669"/>
    <property type="project" value="UniProtKB-KW"/>
</dbReference>
<keyword evidence="3" id="KW-1185">Reference proteome</keyword>
<evidence type="ECO:0000313" key="3">
    <source>
        <dbReference type="Proteomes" id="UP001605918"/>
    </source>
</evidence>
<accession>A0ABW7DII6</accession>